<organism evidence="1 2">
    <name type="scientific">Babesia microti (strain RI)</name>
    <dbReference type="NCBI Taxonomy" id="1133968"/>
    <lineage>
        <taxon>Eukaryota</taxon>
        <taxon>Sar</taxon>
        <taxon>Alveolata</taxon>
        <taxon>Apicomplexa</taxon>
        <taxon>Aconoidasida</taxon>
        <taxon>Piroplasmida</taxon>
        <taxon>Babesiidae</taxon>
        <taxon>Babesia</taxon>
    </lineage>
</organism>
<dbReference type="KEGG" id="bmic:BmR1_04g05720"/>
<dbReference type="VEuPathDB" id="PiroplasmaDB:BmR1_04g05720"/>
<dbReference type="InterPro" id="IPR011333">
    <property type="entry name" value="SKP1/BTB/POZ_sf"/>
</dbReference>
<protein>
    <recommendedName>
        <fullName evidence="3">BTB domain-containing protein</fullName>
    </recommendedName>
</protein>
<sequence>MEYLLISSRNVSRSSTESSYVKTYPSTTDNPEQTNNNLNKVELLVNIPDEQDVVIIAHINESKKGQNDNCCSIVSDVIERIPFYSFILRKSPYFSKKLQTLLRSNNEDFTKGNITSKTPIPINIHVPSLDSLYAVLNYLYNGKFNAVNIEPIIQVEIYILTMILYLDDLRYKVIKRLNSPVSCDHLVKLALAAEQYNDDPLLDDCISLISNFGYKVFLDKLYLNLGIKGFRKLICSDNLQMDELQIYAFTVLYMKSHDFLNNPYDQSVTKFSDMEMDIIKCIRYCAMSHDIISKIRSPSLDKLLLDAIIRLSTNTTFPLRVTAWKENKYFRCVCHTGKYPTVLIKLAPKQYASIIQNDVKIPPYHFSSHSSYNSNIMLPPIYLQDDNQYTSSNISIEKPYYTFTIGSYRVVSECSWVFEICRSRDGNLHIGFIFQHNESSLYRNKPTNDPFINDNVIYYDTANFSFNSALVDMEKCKILKNHVHLTGKFKPLQNNKLCQGDRIYIDVKCLSHCLNMTININENASESFSYPYKTMYTSGNVIKRPVINVAPYIAMLDYGDAICIPEVK</sequence>
<dbReference type="AlphaFoldDB" id="A0A1N6LXI4"/>
<name>A0A1N6LXI4_BABMR</name>
<dbReference type="OrthoDB" id="360388at2759"/>
<reference evidence="1 2" key="2">
    <citation type="journal article" date="2013" name="PLoS ONE">
        <title>Whole genome mapping and re-organization of the nuclear and mitochondrial genomes of Babesia microti isolates.</title>
        <authorList>
            <person name="Cornillot E."/>
            <person name="Dassouli A."/>
            <person name="Garg A."/>
            <person name="Pachikara N."/>
            <person name="Randazzo S."/>
            <person name="Depoix D."/>
            <person name="Carcy B."/>
            <person name="Delbecq S."/>
            <person name="Frutos R."/>
            <person name="Silva J.C."/>
            <person name="Sutton R."/>
            <person name="Krause P.J."/>
            <person name="Mamoun C.B."/>
        </authorList>
    </citation>
    <scope>NUCLEOTIDE SEQUENCE [LARGE SCALE GENOMIC DNA]</scope>
    <source>
        <strain evidence="1 2">RI</strain>
    </source>
</reference>
<dbReference type="GeneID" id="24425788"/>
<reference evidence="1 2" key="3">
    <citation type="journal article" date="2016" name="Sci. Rep.">
        <title>Genome-wide diversity and gene expression profiling of Babesia microti isolates identify polymorphic genes that mediate host-pathogen interactions.</title>
        <authorList>
            <person name="Silva J.C."/>
            <person name="Cornillot E."/>
            <person name="McCracken C."/>
            <person name="Usmani-Brown S."/>
            <person name="Dwivedi A."/>
            <person name="Ifeonu O.O."/>
            <person name="Crabtree J."/>
            <person name="Gotia H.T."/>
            <person name="Virji A.Z."/>
            <person name="Reynes C."/>
            <person name="Colinge J."/>
            <person name="Kumar V."/>
            <person name="Lawres L."/>
            <person name="Pazzi J.E."/>
            <person name="Pablo J.V."/>
            <person name="Hung C."/>
            <person name="Brancato J."/>
            <person name="Kumari P."/>
            <person name="Orvis J."/>
            <person name="Tretina K."/>
            <person name="Chibucos M."/>
            <person name="Ott S."/>
            <person name="Sadzewicz L."/>
            <person name="Sengamalay N."/>
            <person name="Shetty A.C."/>
            <person name="Su Q."/>
            <person name="Tallon L."/>
            <person name="Fraser C.M."/>
            <person name="Frutos R."/>
            <person name="Molina D.M."/>
            <person name="Krause P.J."/>
            <person name="Ben Mamoun C."/>
        </authorList>
    </citation>
    <scope>NUCLEOTIDE SEQUENCE [LARGE SCALE GENOMIC DNA]</scope>
    <source>
        <strain evidence="1 2">RI</strain>
    </source>
</reference>
<evidence type="ECO:0008006" key="3">
    <source>
        <dbReference type="Google" id="ProtNLM"/>
    </source>
</evidence>
<proteinExistence type="predicted"/>
<evidence type="ECO:0000313" key="1">
    <source>
        <dbReference type="EMBL" id="SIO73577.1"/>
    </source>
</evidence>
<dbReference type="EMBL" id="LN871599">
    <property type="protein sequence ID" value="SIO73577.1"/>
    <property type="molecule type" value="Genomic_DNA"/>
</dbReference>
<dbReference type="Proteomes" id="UP000002899">
    <property type="component" value="Chromosome IV"/>
</dbReference>
<dbReference type="RefSeq" id="XP_021337664.1">
    <property type="nucleotide sequence ID" value="XM_021482425.1"/>
</dbReference>
<reference evidence="1 2" key="1">
    <citation type="journal article" date="2012" name="Nucleic Acids Res.">
        <title>Sequencing of the smallest Apicomplexan genome from the human pathogen Babesia microti.</title>
        <authorList>
            <person name="Cornillot E."/>
            <person name="Hadj-Kaddour K."/>
            <person name="Dassouli A."/>
            <person name="Noel B."/>
            <person name="Ranwez V."/>
            <person name="Vacherie B."/>
            <person name="Augagneur Y."/>
            <person name="Bres V."/>
            <person name="Duclos A."/>
            <person name="Randazzo S."/>
            <person name="Carcy B."/>
            <person name="Debierre-Grockiego F."/>
            <person name="Delbecq S."/>
            <person name="Moubri-Menage K."/>
            <person name="Shams-Eldin H."/>
            <person name="Usmani-Brown S."/>
            <person name="Bringaud F."/>
            <person name="Wincker P."/>
            <person name="Vivares C.P."/>
            <person name="Schwarz R.T."/>
            <person name="Schetters T.P."/>
            <person name="Krause P.J."/>
            <person name="Gorenflot A."/>
            <person name="Berry V."/>
            <person name="Barbe V."/>
            <person name="Ben Mamoun C."/>
        </authorList>
    </citation>
    <scope>NUCLEOTIDE SEQUENCE [LARGE SCALE GENOMIC DNA]</scope>
    <source>
        <strain evidence="1 2">RI</strain>
    </source>
</reference>
<keyword evidence="2" id="KW-1185">Reference proteome</keyword>
<evidence type="ECO:0000313" key="2">
    <source>
        <dbReference type="Proteomes" id="UP000002899"/>
    </source>
</evidence>
<dbReference type="Gene3D" id="3.30.710.10">
    <property type="entry name" value="Potassium Channel Kv1.1, Chain A"/>
    <property type="match status" value="1"/>
</dbReference>
<accession>A0A1N6LXI4</accession>